<dbReference type="AlphaFoldDB" id="A0A486XKC9"/>
<keyword evidence="2" id="KW-0472">Membrane</keyword>
<dbReference type="PROSITE" id="PS51257">
    <property type="entry name" value="PROKAR_LIPOPROTEIN"/>
    <property type="match status" value="1"/>
</dbReference>
<sequence length="442" mass="47158">MRHKLFIIIYAIFALITSGCGGGSSDSNNTQNKPPKVSVNSVTVQETQFVTLMATATDEDGVITSYRWRQTSGNTVSLNDATGETLSFHAPTISSEQTLKFDITVIDDKGAQASATATVNIVANSAPVINVSDIETAESTNVTITAMISDTDGTIKSIEWQQTEGPNVTATGLNSSVLSFVSPSVSQDTLIRFSLTATDNLNKATTQIVSILVKNSNLAPLVSVSDVSFFESEQVLISSSASDPDGSVEQYLWQQVSGITVALPITNEPELKFIAPAVNKDETLSFRLTVSDNQNVSAAATADVLIKFNPAPVITLDDITTTENTLQTLTATVNDDGSISEINWRQTAGPAVNFVVTNPTSIEFTTPDVQSDTMINFTVAATDNLGKTSEVTNQVLVTSRETSYTLKGKVIDSPVANAITWTPPHYPASMCHTESVKTNSHK</sequence>
<feature type="signal peptide" evidence="1">
    <location>
        <begin position="1"/>
        <end position="22"/>
    </location>
</feature>
<name>A0A486XKC9_9GAMM</name>
<dbReference type="GO" id="GO:0016020">
    <property type="term" value="C:membrane"/>
    <property type="evidence" value="ECO:0007669"/>
    <property type="project" value="TreeGrafter"/>
</dbReference>
<dbReference type="PANTHER" id="PTHR46182">
    <property type="entry name" value="FI19480P1"/>
    <property type="match status" value="1"/>
</dbReference>
<organism evidence="2">
    <name type="scientific">Rheinheimera sp. BAL341</name>
    <dbReference type="NCBI Taxonomy" id="1708203"/>
    <lineage>
        <taxon>Bacteria</taxon>
        <taxon>Pseudomonadati</taxon>
        <taxon>Pseudomonadota</taxon>
        <taxon>Gammaproteobacteria</taxon>
        <taxon>Chromatiales</taxon>
        <taxon>Chromatiaceae</taxon>
        <taxon>Rheinheimera</taxon>
    </lineage>
</organism>
<dbReference type="InterPro" id="IPR029865">
    <property type="entry name" value="KIAA0319-like"/>
</dbReference>
<reference evidence="2" key="1">
    <citation type="submission" date="2019-04" db="EMBL/GenBank/DDBJ databases">
        <authorList>
            <person name="Brambilla D."/>
        </authorList>
    </citation>
    <scope>NUCLEOTIDE SEQUENCE</scope>
    <source>
        <strain evidence="2">BAL1</strain>
    </source>
</reference>
<protein>
    <submittedName>
        <fullName evidence="2">OmpA-like transmembrane domain protein</fullName>
    </submittedName>
</protein>
<dbReference type="EMBL" id="CAAJGR010000055">
    <property type="protein sequence ID" value="VHO02156.1"/>
    <property type="molecule type" value="Genomic_DNA"/>
</dbReference>
<gene>
    <name evidence="2" type="ORF">BAL341_566</name>
</gene>
<keyword evidence="2" id="KW-0812">Transmembrane</keyword>
<feature type="chain" id="PRO_5019807536" evidence="1">
    <location>
        <begin position="23"/>
        <end position="442"/>
    </location>
</feature>
<dbReference type="Gene3D" id="2.60.40.3010">
    <property type="match status" value="4"/>
</dbReference>
<accession>A0A486XKC9</accession>
<dbReference type="PANTHER" id="PTHR46182:SF2">
    <property type="entry name" value="FI19480P1"/>
    <property type="match status" value="1"/>
</dbReference>
<proteinExistence type="predicted"/>
<dbReference type="Pfam" id="PF22352">
    <property type="entry name" value="K319L-like_PKD"/>
    <property type="match status" value="3"/>
</dbReference>
<evidence type="ECO:0000256" key="1">
    <source>
        <dbReference type="SAM" id="SignalP"/>
    </source>
</evidence>
<dbReference type="GO" id="GO:0031410">
    <property type="term" value="C:cytoplasmic vesicle"/>
    <property type="evidence" value="ECO:0007669"/>
    <property type="project" value="TreeGrafter"/>
</dbReference>
<keyword evidence="1" id="KW-0732">Signal</keyword>
<evidence type="ECO:0000313" key="2">
    <source>
        <dbReference type="EMBL" id="VHO02156.1"/>
    </source>
</evidence>